<dbReference type="Proteomes" id="UP000304914">
    <property type="component" value="Chromosome"/>
</dbReference>
<dbReference type="EMBL" id="LR594035">
    <property type="protein sequence ID" value="VTS18011.1"/>
    <property type="molecule type" value="Genomic_DNA"/>
</dbReference>
<evidence type="ECO:0000313" key="2">
    <source>
        <dbReference type="Proteomes" id="UP000304914"/>
    </source>
</evidence>
<evidence type="ECO:0000313" key="1">
    <source>
        <dbReference type="EMBL" id="VTS18011.1"/>
    </source>
</evidence>
<accession>A0A4U9XYY7</accession>
<organism evidence="1 2">
    <name type="scientific">Streptococcus pseudoporcinus</name>
    <dbReference type="NCBI Taxonomy" id="361101"/>
    <lineage>
        <taxon>Bacteria</taxon>
        <taxon>Bacillati</taxon>
        <taxon>Bacillota</taxon>
        <taxon>Bacilli</taxon>
        <taxon>Lactobacillales</taxon>
        <taxon>Streptococcaceae</taxon>
        <taxon>Streptococcus</taxon>
    </lineage>
</organism>
<name>A0A4U9XYY7_9STRE</name>
<dbReference type="AlphaFoldDB" id="A0A4U9XYY7"/>
<protein>
    <submittedName>
        <fullName evidence="1">Urocanate hydratase</fullName>
    </submittedName>
</protein>
<gene>
    <name evidence="1" type="ORF">NCTC5385_00760</name>
</gene>
<proteinExistence type="predicted"/>
<sequence length="53" mass="6033">MGGVARRSWARNEHAIETSIEYNKLNEVTDHITIPYLADDELVKESVSQLFKG</sequence>
<reference evidence="1 2" key="1">
    <citation type="submission" date="2019-05" db="EMBL/GenBank/DDBJ databases">
        <authorList>
            <consortium name="Pathogen Informatics"/>
        </authorList>
    </citation>
    <scope>NUCLEOTIDE SEQUENCE [LARGE SCALE GENOMIC DNA]</scope>
    <source>
        <strain evidence="1 2">NCTC5385</strain>
    </source>
</reference>